<feature type="region of interest" description="Disordered" evidence="1">
    <location>
        <begin position="316"/>
        <end position="336"/>
    </location>
</feature>
<dbReference type="PANTHER" id="PTHR34883">
    <property type="entry name" value="SERINE-RICH PROTEIN, PUTATIVE-RELATED-RELATED"/>
    <property type="match status" value="1"/>
</dbReference>
<protein>
    <recommendedName>
        <fullName evidence="6">Extracellular serine-rich protein</fullName>
    </recommendedName>
</protein>
<dbReference type="EMBL" id="KV744997">
    <property type="protein sequence ID" value="OCK79598.1"/>
    <property type="molecule type" value="Genomic_DNA"/>
</dbReference>
<feature type="chain" id="PRO_5034540400" description="Extracellular serine-rich protein" evidence="3">
    <location>
        <begin position="25"/>
        <end position="383"/>
    </location>
</feature>
<dbReference type="Proteomes" id="UP000250266">
    <property type="component" value="Unassembled WGS sequence"/>
</dbReference>
<dbReference type="InterPro" id="IPR052953">
    <property type="entry name" value="Ser-rich/MCO-related"/>
</dbReference>
<evidence type="ECO:0000313" key="5">
    <source>
        <dbReference type="Proteomes" id="UP000250266"/>
    </source>
</evidence>
<keyword evidence="5" id="KW-1185">Reference proteome</keyword>
<keyword evidence="2" id="KW-0472">Membrane</keyword>
<feature type="region of interest" description="Disordered" evidence="1">
    <location>
        <begin position="358"/>
        <end position="383"/>
    </location>
</feature>
<evidence type="ECO:0000256" key="3">
    <source>
        <dbReference type="SAM" id="SignalP"/>
    </source>
</evidence>
<feature type="signal peptide" evidence="3">
    <location>
        <begin position="1"/>
        <end position="24"/>
    </location>
</feature>
<feature type="region of interest" description="Disordered" evidence="1">
    <location>
        <begin position="206"/>
        <end position="229"/>
    </location>
</feature>
<evidence type="ECO:0008006" key="6">
    <source>
        <dbReference type="Google" id="ProtNLM"/>
    </source>
</evidence>
<evidence type="ECO:0000313" key="4">
    <source>
        <dbReference type="EMBL" id="OCK79598.1"/>
    </source>
</evidence>
<sequence length="383" mass="40098">MLRTTRAVAATFLILAQIGAVVSAQSSSAADTASLTSITPSTISSASSPSATSEIGPQVHVVSVGKGGFKFDPDTITANVGDIIEFQFFPPNHSVVRAEYEYPCIPYEDTGPHKTGFFSGFRVVDTVDQLQSWNVTINDTAPIFFYCSAPGSCINYEMVGVVNPNKTQTLATQKAFAANSSFMLNPGEPIPAEASGISTMSLTTTIPSSTSTSTPTGLAAASQTPSSSSHHSLSGGAIAGIAVGAAALLALCGALFFFVGRAKSLKEVLERKDATVVTTTQVPPEPFLGGGYSPGFAQPNDYRQSNMSQLPPSYYQHHVPPSESNPSEVGSPRMTGTEFGASFMPPVNEVTEKAELASPTVEHTGPIELEAPVTHKPHKYNAA</sequence>
<dbReference type="Gene3D" id="2.60.40.420">
    <property type="entry name" value="Cupredoxins - blue copper proteins"/>
    <property type="match status" value="1"/>
</dbReference>
<dbReference type="PANTHER" id="PTHR34883:SF8">
    <property type="entry name" value="EXTRACELLULAR SERINE-RICH PROTEIN (AFU_ORTHOLOGUE AFUA_6G00670)"/>
    <property type="match status" value="1"/>
</dbReference>
<dbReference type="AlphaFoldDB" id="A0A8E2E993"/>
<gene>
    <name evidence="4" type="ORF">K432DRAFT_382938</name>
</gene>
<proteinExistence type="predicted"/>
<feature type="transmembrane region" description="Helical" evidence="2">
    <location>
        <begin position="237"/>
        <end position="259"/>
    </location>
</feature>
<accession>A0A8E2E993</accession>
<keyword evidence="3" id="KW-0732">Signal</keyword>
<dbReference type="SUPFAM" id="SSF49503">
    <property type="entry name" value="Cupredoxins"/>
    <property type="match status" value="1"/>
</dbReference>
<reference evidence="4 5" key="1">
    <citation type="journal article" date="2016" name="Nat. Commun.">
        <title>Ectomycorrhizal ecology is imprinted in the genome of the dominant symbiotic fungus Cenococcum geophilum.</title>
        <authorList>
            <consortium name="DOE Joint Genome Institute"/>
            <person name="Peter M."/>
            <person name="Kohler A."/>
            <person name="Ohm R.A."/>
            <person name="Kuo A."/>
            <person name="Krutzmann J."/>
            <person name="Morin E."/>
            <person name="Arend M."/>
            <person name="Barry K.W."/>
            <person name="Binder M."/>
            <person name="Choi C."/>
            <person name="Clum A."/>
            <person name="Copeland A."/>
            <person name="Grisel N."/>
            <person name="Haridas S."/>
            <person name="Kipfer T."/>
            <person name="LaButti K."/>
            <person name="Lindquist E."/>
            <person name="Lipzen A."/>
            <person name="Maire R."/>
            <person name="Meier B."/>
            <person name="Mihaltcheva S."/>
            <person name="Molinier V."/>
            <person name="Murat C."/>
            <person name="Poggeler S."/>
            <person name="Quandt C.A."/>
            <person name="Sperisen C."/>
            <person name="Tritt A."/>
            <person name="Tisserant E."/>
            <person name="Crous P.W."/>
            <person name="Henrissat B."/>
            <person name="Nehls U."/>
            <person name="Egli S."/>
            <person name="Spatafora J.W."/>
            <person name="Grigoriev I.V."/>
            <person name="Martin F.M."/>
        </authorList>
    </citation>
    <scope>NUCLEOTIDE SEQUENCE [LARGE SCALE GENOMIC DNA]</scope>
    <source>
        <strain evidence="4 5">CBS 459.81</strain>
    </source>
</reference>
<dbReference type="CDD" id="cd00920">
    <property type="entry name" value="Cupredoxin"/>
    <property type="match status" value="1"/>
</dbReference>
<keyword evidence="2" id="KW-0812">Transmembrane</keyword>
<dbReference type="InterPro" id="IPR008972">
    <property type="entry name" value="Cupredoxin"/>
</dbReference>
<evidence type="ECO:0000256" key="2">
    <source>
        <dbReference type="SAM" id="Phobius"/>
    </source>
</evidence>
<dbReference type="OrthoDB" id="2331100at2759"/>
<organism evidence="4 5">
    <name type="scientific">Lepidopterella palustris CBS 459.81</name>
    <dbReference type="NCBI Taxonomy" id="1314670"/>
    <lineage>
        <taxon>Eukaryota</taxon>
        <taxon>Fungi</taxon>
        <taxon>Dikarya</taxon>
        <taxon>Ascomycota</taxon>
        <taxon>Pezizomycotina</taxon>
        <taxon>Dothideomycetes</taxon>
        <taxon>Pleosporomycetidae</taxon>
        <taxon>Mytilinidiales</taxon>
        <taxon>Argynnaceae</taxon>
        <taxon>Lepidopterella</taxon>
    </lineage>
</organism>
<evidence type="ECO:0000256" key="1">
    <source>
        <dbReference type="SAM" id="MobiDB-lite"/>
    </source>
</evidence>
<keyword evidence="2" id="KW-1133">Transmembrane helix</keyword>
<name>A0A8E2E993_9PEZI</name>